<dbReference type="STRING" id="1798410.A3H63_02560"/>
<keyword evidence="1" id="KW-1133">Transmembrane helix</keyword>
<feature type="transmembrane region" description="Helical" evidence="1">
    <location>
        <begin position="275"/>
        <end position="303"/>
    </location>
</feature>
<name>A0A1G1ZTJ7_9BACT</name>
<keyword evidence="1" id="KW-0812">Transmembrane</keyword>
<comment type="caution">
    <text evidence="2">The sequence shown here is derived from an EMBL/GenBank/DDBJ whole genome shotgun (WGS) entry which is preliminary data.</text>
</comment>
<dbReference type="Proteomes" id="UP000176284">
    <property type="component" value="Unassembled WGS sequence"/>
</dbReference>
<evidence type="ECO:0000313" key="3">
    <source>
        <dbReference type="Proteomes" id="UP000176284"/>
    </source>
</evidence>
<dbReference type="EMBL" id="MHJM01000024">
    <property type="protein sequence ID" value="OGY67456.1"/>
    <property type="molecule type" value="Genomic_DNA"/>
</dbReference>
<dbReference type="AlphaFoldDB" id="A0A1G1ZTJ7"/>
<evidence type="ECO:0000313" key="2">
    <source>
        <dbReference type="EMBL" id="OGY67456.1"/>
    </source>
</evidence>
<reference evidence="2 3" key="1">
    <citation type="journal article" date="2016" name="Nat. Commun.">
        <title>Thousands of microbial genomes shed light on interconnected biogeochemical processes in an aquifer system.</title>
        <authorList>
            <person name="Anantharaman K."/>
            <person name="Brown C.T."/>
            <person name="Hug L.A."/>
            <person name="Sharon I."/>
            <person name="Castelle C.J."/>
            <person name="Probst A.J."/>
            <person name="Thomas B.C."/>
            <person name="Singh A."/>
            <person name="Wilkins M.J."/>
            <person name="Karaoz U."/>
            <person name="Brodie E.L."/>
            <person name="Williams K.H."/>
            <person name="Hubbard S.S."/>
            <person name="Banfield J.F."/>
        </authorList>
    </citation>
    <scope>NUCLEOTIDE SEQUENCE [LARGE SCALE GENOMIC DNA]</scope>
</reference>
<proteinExistence type="predicted"/>
<organism evidence="2 3">
    <name type="scientific">Candidatus Harrisonbacteria bacterium RIFCSPLOWO2_02_FULL_45_10c</name>
    <dbReference type="NCBI Taxonomy" id="1798410"/>
    <lineage>
        <taxon>Bacteria</taxon>
        <taxon>Candidatus Harrisoniibacteriota</taxon>
    </lineage>
</organism>
<gene>
    <name evidence="2" type="ORF">A3H63_02560</name>
</gene>
<sequence>MFNRLKINLRLVLIVAGLFLVFANVQAGYLKVEPVIIDKKGNPREIFEETLILTNQANYKMNIYAAVYNLDARNGEREFSGPAQADLAKSLANWIEINRGVIQLLPGEKKSIDFLIKVGPRAVPGIYHASIAFYEGSDRIEAEKRMFGPEVLINVEIAVKNDEFLRLKKFSADKIIFLGFPASFVYELENSGIKPVKFNGELMIFNRRGEEAGFMPIGEINAEKFSGQLAVSPHRKSGNSSGVLANLSEFNKDFGRYKAILSLKSENGQLVQDTAFFWVISRPILAGLILVIGAMAILAIYIFKRFYEENNS</sequence>
<evidence type="ECO:0000256" key="1">
    <source>
        <dbReference type="SAM" id="Phobius"/>
    </source>
</evidence>
<protein>
    <submittedName>
        <fullName evidence="2">Uncharacterized protein</fullName>
    </submittedName>
</protein>
<keyword evidence="1" id="KW-0472">Membrane</keyword>
<accession>A0A1G1ZTJ7</accession>